<sequence>MARPIKETPILFGEEARMLQEEMKHPQKETPEEMARIQRDYAYIMSIFKDQPKDGQKLQS</sequence>
<dbReference type="Proteomes" id="UP000824028">
    <property type="component" value="Unassembled WGS sequence"/>
</dbReference>
<dbReference type="EMBL" id="DXBX01000004">
    <property type="protein sequence ID" value="HIZ32033.1"/>
    <property type="molecule type" value="Genomic_DNA"/>
</dbReference>
<gene>
    <name evidence="1" type="ORF">H9814_00585</name>
</gene>
<evidence type="ECO:0000313" key="1">
    <source>
        <dbReference type="EMBL" id="HIZ32033.1"/>
    </source>
</evidence>
<dbReference type="AlphaFoldDB" id="A0A9D2J0H5"/>
<reference evidence="1" key="2">
    <citation type="submission" date="2021-04" db="EMBL/GenBank/DDBJ databases">
        <authorList>
            <person name="Gilroy R."/>
        </authorList>
    </citation>
    <scope>NUCLEOTIDE SEQUENCE</scope>
    <source>
        <strain evidence="1">ChiHjej9B8-1298</strain>
    </source>
</reference>
<accession>A0A9D2J0H5</accession>
<name>A0A9D2J0H5_9BACE</name>
<reference evidence="1" key="1">
    <citation type="journal article" date="2021" name="PeerJ">
        <title>Extensive microbial diversity within the chicken gut microbiome revealed by metagenomics and culture.</title>
        <authorList>
            <person name="Gilroy R."/>
            <person name="Ravi A."/>
            <person name="Getino M."/>
            <person name="Pursley I."/>
            <person name="Horton D.L."/>
            <person name="Alikhan N.F."/>
            <person name="Baker D."/>
            <person name="Gharbi K."/>
            <person name="Hall N."/>
            <person name="Watson M."/>
            <person name="Adriaenssens E.M."/>
            <person name="Foster-Nyarko E."/>
            <person name="Jarju S."/>
            <person name="Secka A."/>
            <person name="Antonio M."/>
            <person name="Oren A."/>
            <person name="Chaudhuri R.R."/>
            <person name="La Ragione R."/>
            <person name="Hildebrand F."/>
            <person name="Pallen M.J."/>
        </authorList>
    </citation>
    <scope>NUCLEOTIDE SEQUENCE</scope>
    <source>
        <strain evidence="1">ChiHjej9B8-1298</strain>
    </source>
</reference>
<comment type="caution">
    <text evidence="1">The sequence shown here is derived from an EMBL/GenBank/DDBJ whole genome shotgun (WGS) entry which is preliminary data.</text>
</comment>
<protein>
    <submittedName>
        <fullName evidence="1">Uncharacterized protein</fullName>
    </submittedName>
</protein>
<organism evidence="1 2">
    <name type="scientific">Candidatus Bacteroides merdigallinarum</name>
    <dbReference type="NCBI Taxonomy" id="2838473"/>
    <lineage>
        <taxon>Bacteria</taxon>
        <taxon>Pseudomonadati</taxon>
        <taxon>Bacteroidota</taxon>
        <taxon>Bacteroidia</taxon>
        <taxon>Bacteroidales</taxon>
        <taxon>Bacteroidaceae</taxon>
        <taxon>Bacteroides</taxon>
    </lineage>
</organism>
<proteinExistence type="predicted"/>
<evidence type="ECO:0000313" key="2">
    <source>
        <dbReference type="Proteomes" id="UP000824028"/>
    </source>
</evidence>